<evidence type="ECO:0000313" key="3">
    <source>
        <dbReference type="EMBL" id="MBW63175.1"/>
    </source>
</evidence>
<evidence type="ECO:0000256" key="2">
    <source>
        <dbReference type="SAM" id="SignalP"/>
    </source>
</evidence>
<sequence>MCYVHCREYLCVCVFFLLNHSLPCTQCLHNYFRFKFQYPTSKSTRTQGTSATNGYGERNQGYMHNGKTEVIDKIN</sequence>
<evidence type="ECO:0000256" key="1">
    <source>
        <dbReference type="SAM" id="MobiDB-lite"/>
    </source>
</evidence>
<feature type="chain" id="PRO_5014772879" evidence="2">
    <location>
        <begin position="28"/>
        <end position="75"/>
    </location>
</feature>
<feature type="signal peptide" evidence="2">
    <location>
        <begin position="1"/>
        <end position="27"/>
    </location>
</feature>
<dbReference type="EMBL" id="GGFJ01014034">
    <property type="protein sequence ID" value="MBW63175.1"/>
    <property type="molecule type" value="Transcribed_RNA"/>
</dbReference>
<dbReference type="AlphaFoldDB" id="A0A2M4CD61"/>
<proteinExistence type="predicted"/>
<feature type="compositionally biased region" description="Polar residues" evidence="1">
    <location>
        <begin position="42"/>
        <end position="53"/>
    </location>
</feature>
<organism evidence="3">
    <name type="scientific">Anopheles marajoara</name>
    <dbReference type="NCBI Taxonomy" id="58244"/>
    <lineage>
        <taxon>Eukaryota</taxon>
        <taxon>Metazoa</taxon>
        <taxon>Ecdysozoa</taxon>
        <taxon>Arthropoda</taxon>
        <taxon>Hexapoda</taxon>
        <taxon>Insecta</taxon>
        <taxon>Pterygota</taxon>
        <taxon>Neoptera</taxon>
        <taxon>Endopterygota</taxon>
        <taxon>Diptera</taxon>
        <taxon>Nematocera</taxon>
        <taxon>Culicoidea</taxon>
        <taxon>Culicidae</taxon>
        <taxon>Anophelinae</taxon>
        <taxon>Anopheles</taxon>
    </lineage>
</organism>
<accession>A0A2M4CD61</accession>
<name>A0A2M4CD61_9DIPT</name>
<protein>
    <submittedName>
        <fullName evidence="3">Putative secreted protein</fullName>
    </submittedName>
</protein>
<reference evidence="3" key="1">
    <citation type="submission" date="2018-01" db="EMBL/GenBank/DDBJ databases">
        <title>An insight into the sialome of Amazonian anophelines.</title>
        <authorList>
            <person name="Ribeiro J.M."/>
            <person name="Scarpassa V."/>
            <person name="Calvo E."/>
        </authorList>
    </citation>
    <scope>NUCLEOTIDE SEQUENCE</scope>
    <source>
        <tissue evidence="3">Salivary glands</tissue>
    </source>
</reference>
<feature type="region of interest" description="Disordered" evidence="1">
    <location>
        <begin position="42"/>
        <end position="62"/>
    </location>
</feature>
<keyword evidence="2" id="KW-0732">Signal</keyword>